<dbReference type="Proteomes" id="UP001143372">
    <property type="component" value="Unassembled WGS sequence"/>
</dbReference>
<reference evidence="3" key="1">
    <citation type="journal article" date="2014" name="Int. J. Syst. Evol. Microbiol.">
        <title>Complete genome sequence of Corynebacterium casei LMG S-19264T (=DSM 44701T), isolated from a smear-ripened cheese.</title>
        <authorList>
            <consortium name="US DOE Joint Genome Institute (JGI-PGF)"/>
            <person name="Walter F."/>
            <person name="Albersmeier A."/>
            <person name="Kalinowski J."/>
            <person name="Ruckert C."/>
        </authorList>
    </citation>
    <scope>NUCLEOTIDE SEQUENCE</scope>
    <source>
        <strain evidence="3">VKM B-2347</strain>
    </source>
</reference>
<dbReference type="RefSeq" id="WP_271169933.1">
    <property type="nucleotide sequence ID" value="NZ_BSFI01000023.1"/>
</dbReference>
<evidence type="ECO:0000313" key="3">
    <source>
        <dbReference type="EMBL" id="GLK69712.1"/>
    </source>
</evidence>
<protein>
    <recommendedName>
        <fullName evidence="5">Glycosyltransferase</fullName>
    </recommendedName>
</protein>
<dbReference type="AlphaFoldDB" id="A0A9W6J3L9"/>
<evidence type="ECO:0000256" key="1">
    <source>
        <dbReference type="ARBA" id="ARBA00022676"/>
    </source>
</evidence>
<dbReference type="CDD" id="cd03801">
    <property type="entry name" value="GT4_PimA-like"/>
    <property type="match status" value="1"/>
</dbReference>
<evidence type="ECO:0000256" key="2">
    <source>
        <dbReference type="ARBA" id="ARBA00022679"/>
    </source>
</evidence>
<dbReference type="EMBL" id="BSFI01000023">
    <property type="protein sequence ID" value="GLK69712.1"/>
    <property type="molecule type" value="Genomic_DNA"/>
</dbReference>
<comment type="caution">
    <text evidence="3">The sequence shown here is derived from an EMBL/GenBank/DDBJ whole genome shotgun (WGS) entry which is preliminary data.</text>
</comment>
<dbReference type="SUPFAM" id="SSF53756">
    <property type="entry name" value="UDP-Glycosyltransferase/glycogen phosphorylase"/>
    <property type="match status" value="1"/>
</dbReference>
<evidence type="ECO:0000313" key="4">
    <source>
        <dbReference type="Proteomes" id="UP001143372"/>
    </source>
</evidence>
<keyword evidence="4" id="KW-1185">Reference proteome</keyword>
<proteinExistence type="predicted"/>
<evidence type="ECO:0008006" key="5">
    <source>
        <dbReference type="Google" id="ProtNLM"/>
    </source>
</evidence>
<organism evidence="3 4">
    <name type="scientific">Hansschlegelia plantiphila</name>
    <dbReference type="NCBI Taxonomy" id="374655"/>
    <lineage>
        <taxon>Bacteria</taxon>
        <taxon>Pseudomonadati</taxon>
        <taxon>Pseudomonadota</taxon>
        <taxon>Alphaproteobacteria</taxon>
        <taxon>Hyphomicrobiales</taxon>
        <taxon>Methylopilaceae</taxon>
        <taxon>Hansschlegelia</taxon>
    </lineage>
</organism>
<dbReference type="PANTHER" id="PTHR12526">
    <property type="entry name" value="GLYCOSYLTRANSFERASE"/>
    <property type="match status" value="1"/>
</dbReference>
<dbReference type="Gene3D" id="3.40.50.2000">
    <property type="entry name" value="Glycogen Phosphorylase B"/>
    <property type="match status" value="2"/>
</dbReference>
<gene>
    <name evidence="3" type="ORF">GCM10008179_33500</name>
</gene>
<keyword evidence="2" id="KW-0808">Transferase</keyword>
<dbReference type="GO" id="GO:0016757">
    <property type="term" value="F:glycosyltransferase activity"/>
    <property type="evidence" value="ECO:0007669"/>
    <property type="project" value="UniProtKB-KW"/>
</dbReference>
<reference evidence="3" key="2">
    <citation type="submission" date="2023-01" db="EMBL/GenBank/DDBJ databases">
        <authorList>
            <person name="Sun Q."/>
            <person name="Evtushenko L."/>
        </authorList>
    </citation>
    <scope>NUCLEOTIDE SEQUENCE</scope>
    <source>
        <strain evidence="3">VKM B-2347</strain>
    </source>
</reference>
<dbReference type="PANTHER" id="PTHR12526:SF510">
    <property type="entry name" value="D-INOSITOL 3-PHOSPHATE GLYCOSYLTRANSFERASE"/>
    <property type="match status" value="1"/>
</dbReference>
<sequence>MKAPSAAPAIRRRMLVICPFPIGVAAGQRLKYEQYFDRWRANGYDIDVSSFMDEAMWAVVYEKGRYAQKVAGTLRGHMRRLRDILRIARYDVVYVFMWVTPFGTSLFERLTRRLAKRLVLDVEDNVLLGQSLPKEHNPNPIVRWLKGPGKIRHLIAKADHVITSSPFLNDFCLGINENRAATYISSSIDTDRFAPSGPKPADRPITIGWTGTFSSMPFLALLDDVFLKLAARRTFRLRVIGNFDYALPGVDLEIVRWTKEKEVEDLQELDIGVYPLPINDWVLGKSGLKAIQYMAFGLPCVATEVGTTPLLITHDQNGLLVRTDEEWLAALERLIDDAALRARLGGAARAAAVAHYSLQAVGDDYDRVLSSVFKDKR</sequence>
<name>A0A9W6J3L9_9HYPH</name>
<accession>A0A9W6J3L9</accession>
<dbReference type="Pfam" id="PF13692">
    <property type="entry name" value="Glyco_trans_1_4"/>
    <property type="match status" value="1"/>
</dbReference>
<keyword evidence="1" id="KW-0328">Glycosyltransferase</keyword>